<proteinExistence type="inferred from homology"/>
<dbReference type="PROSITE" id="PS01173">
    <property type="entry name" value="LIPASE_GDXG_HIS"/>
    <property type="match status" value="1"/>
</dbReference>
<dbReference type="PANTHER" id="PTHR48081">
    <property type="entry name" value="AB HYDROLASE SUPERFAMILY PROTEIN C4A8.06C"/>
    <property type="match status" value="1"/>
</dbReference>
<comment type="similarity">
    <text evidence="1">Belongs to the 'GDXG' lipolytic enzyme family.</text>
</comment>
<dbReference type="InterPro" id="IPR002168">
    <property type="entry name" value="Lipase_GDXG_HIS_AS"/>
</dbReference>
<dbReference type="SUPFAM" id="SSF53474">
    <property type="entry name" value="alpha/beta-Hydrolases"/>
    <property type="match status" value="1"/>
</dbReference>
<dbReference type="InterPro" id="IPR029058">
    <property type="entry name" value="AB_hydrolase_fold"/>
</dbReference>
<dbReference type="InterPro" id="IPR050300">
    <property type="entry name" value="GDXG_lipolytic_enzyme"/>
</dbReference>
<dbReference type="Pfam" id="PF07859">
    <property type="entry name" value="Abhydrolase_3"/>
    <property type="match status" value="1"/>
</dbReference>
<evidence type="ECO:0000313" key="5">
    <source>
        <dbReference type="Proteomes" id="UP000000329"/>
    </source>
</evidence>
<dbReference type="EMBL" id="CP002039">
    <property type="protein sequence ID" value="ADJ63843.1"/>
    <property type="molecule type" value="Genomic_DNA"/>
</dbReference>
<feature type="domain" description="Alpha/beta hydrolase fold-3" evidence="3">
    <location>
        <begin position="87"/>
        <end position="292"/>
    </location>
</feature>
<accession>D8IVA4</accession>
<protein>
    <submittedName>
        <fullName evidence="4">Esterase/lipase protein</fullName>
        <ecNumber evidence="4">3.1.1.-</ecNumber>
    </submittedName>
</protein>
<sequence length="317" mass="33994">MPLHPDLDAFLALVEAGIQSGRQQPMHRKSVHQARADYEAAAPMLDLPPDDLAERRALEIPTRDGARIGARLYAPAPLDAAAPQPVLLYFHGGGYCVGSLDSHDTLCSALAARTPCCVLAVDYRLAPEHRFPTAFEDAADAYDWLLQHGPALGLATNRLAVGGDSAGGTLAAALALRARQAARAPCLQVLLYPCTSAHQDGDSHRRFATGYLLEGETLQWMFGHTLNGDHERQDWRFAPLQAADVSGAAPALVVIGDHDPLLDEGMAYAEKLRQAGVPVQLDIHPGMVHDFLRLGMVVAEADQARTAIAARLAAAMR</sequence>
<gene>
    <name evidence="4" type="ordered locus">Hsero_2344</name>
</gene>
<keyword evidence="5" id="KW-1185">Reference proteome</keyword>
<dbReference type="RefSeq" id="WP_013234322.1">
    <property type="nucleotide sequence ID" value="NC_014323.1"/>
</dbReference>
<organism evidence="4 5">
    <name type="scientific">Herbaspirillum seropedicae (strain SmR1)</name>
    <dbReference type="NCBI Taxonomy" id="757424"/>
    <lineage>
        <taxon>Bacteria</taxon>
        <taxon>Pseudomonadati</taxon>
        <taxon>Pseudomonadota</taxon>
        <taxon>Betaproteobacteria</taxon>
        <taxon>Burkholderiales</taxon>
        <taxon>Oxalobacteraceae</taxon>
        <taxon>Herbaspirillum</taxon>
    </lineage>
</organism>
<keyword evidence="2 4" id="KW-0378">Hydrolase</keyword>
<dbReference type="EC" id="3.1.1.-" evidence="4"/>
<evidence type="ECO:0000259" key="3">
    <source>
        <dbReference type="Pfam" id="PF07859"/>
    </source>
</evidence>
<evidence type="ECO:0000313" key="4">
    <source>
        <dbReference type="EMBL" id="ADJ63843.1"/>
    </source>
</evidence>
<dbReference type="Gene3D" id="3.40.50.1820">
    <property type="entry name" value="alpha/beta hydrolase"/>
    <property type="match status" value="1"/>
</dbReference>
<dbReference type="InterPro" id="IPR013094">
    <property type="entry name" value="AB_hydrolase_3"/>
</dbReference>
<dbReference type="OrthoDB" id="9794445at2"/>
<dbReference type="GO" id="GO:0016787">
    <property type="term" value="F:hydrolase activity"/>
    <property type="evidence" value="ECO:0007669"/>
    <property type="project" value="UniProtKB-KW"/>
</dbReference>
<evidence type="ECO:0000256" key="2">
    <source>
        <dbReference type="ARBA" id="ARBA00022801"/>
    </source>
</evidence>
<dbReference type="Proteomes" id="UP000000329">
    <property type="component" value="Chromosome"/>
</dbReference>
<dbReference type="GeneID" id="29393486"/>
<name>D8IVA4_HERSS</name>
<dbReference type="eggNOG" id="COG0657">
    <property type="taxonomic scope" value="Bacteria"/>
</dbReference>
<dbReference type="PANTHER" id="PTHR48081:SF8">
    <property type="entry name" value="ALPHA_BETA HYDROLASE FOLD-3 DOMAIN-CONTAINING PROTEIN-RELATED"/>
    <property type="match status" value="1"/>
</dbReference>
<dbReference type="AlphaFoldDB" id="D8IVA4"/>
<dbReference type="HOGENOM" id="CLU_012494_6_4_4"/>
<dbReference type="KEGG" id="hse:Hsero_2344"/>
<reference evidence="4 5" key="1">
    <citation type="submission" date="2010-04" db="EMBL/GenBank/DDBJ databases">
        <title>The genome of Herbaspirillum seropedicae SmR1, an endophytic, nitrogen-fixing, plant-growth promoting beta-Proteobacteria.</title>
        <authorList>
            <person name="Pedrosa F.O."/>
            <person name="Monteiro R.A."/>
            <person name="Wassem R."/>
            <person name="Cruz L.M."/>
            <person name="Ayub R.A."/>
            <person name="Colauto N.B."/>
            <person name="Fernandez M.A."/>
            <person name="Fungaro M.H.P."/>
            <person name="Grisard E.C."/>
            <person name="Hungria M."/>
            <person name="Madeira H.M.F."/>
            <person name="Nodari R.O."/>
            <person name="Osaku C.A."/>
            <person name="Petzl-Erler M.L."/>
            <person name="Terenzi H."/>
            <person name="Vieira L.G.E."/>
            <person name="Almeida M.I.M."/>
            <person name="Alves L.R."/>
            <person name="Arantes O.M.N."/>
            <person name="Balsanelli E."/>
            <person name="Barcellos F.G."/>
            <person name="Baura V.A."/>
            <person name="Binde D.R."/>
            <person name="Campo R.J."/>
            <person name="Chubatsu L.S."/>
            <person name="Chueire L.M.O."/>
            <person name="Ciferri R.R."/>
            <person name="Correa L.C."/>
            <person name="da Conceicao Silva J.L."/>
            <person name="Dabul A.N.G."/>
            <person name="Dambros B.P."/>
            <person name="Faoro H."/>
            <person name="Favetti A."/>
            <person name="Friedermann G."/>
            <person name="Furlaneto M.C."/>
            <person name="Gasques L.S."/>
            <person name="Gimenes C.C.T."/>
            <person name="Gioppo N.M.R."/>
            <person name="Glienke-Blanco C."/>
            <person name="Godoy L.P."/>
            <person name="Guerra M.P."/>
            <person name="Karp S."/>
            <person name="Kava-Cordeiro V."/>
            <person name="Margarido V.P."/>
            <person name="Mathioni S.M."/>
            <person name="Menck-Soares M.A."/>
            <person name="Murace N.K."/>
            <person name="Nicolas M.F."/>
            <person name="Oliveira C.E.C."/>
            <person name="Pagnan N.A.B."/>
            <person name="Pamphile J.A."/>
            <person name="Patussi E.V."/>
            <person name="Pereira L.F.P."/>
            <person name="Pereira-Ferrari L."/>
            <person name="Pinto F.G.S."/>
            <person name="Precoma C."/>
            <person name="Prioli A.J."/>
            <person name="Prioli S.M.A.P."/>
            <person name="Raittz R.T."/>
            <person name="Ramos H.J.O."/>
            <person name="Ribeiro E.M.S.F."/>
            <person name="Rigo L.U."/>
            <person name="Rocha C.L.M.S.C."/>
            <person name="Rocha S.N."/>
            <person name="Santos K."/>
            <person name="Satori D."/>
            <person name="Silva A.G."/>
            <person name="Simao R.C.G."/>
            <person name="Soares M.A.M."/>
            <person name="Souza E.M."/>
            <person name="Steffens M.B.R."/>
            <person name="Steindel M."/>
            <person name="Tadra-Sfeir M.Z."/>
            <person name="Takahashi E.K."/>
            <person name="Torres R.A."/>
            <person name="Valle J.S."/>
            <person name="Vernal J.I."/>
            <person name="Vilas-Boas L.A."/>
            <person name="Watanabe M.A.E."/>
            <person name="Weiss V.A."/>
            <person name="Yates M.A."/>
            <person name="Souza E.M."/>
        </authorList>
    </citation>
    <scope>NUCLEOTIDE SEQUENCE [LARGE SCALE GENOMIC DNA]</scope>
    <source>
        <strain evidence="4 5">SmR1</strain>
    </source>
</reference>
<dbReference type="STRING" id="757424.Hsero_2344"/>
<evidence type="ECO:0000256" key="1">
    <source>
        <dbReference type="ARBA" id="ARBA00010515"/>
    </source>
</evidence>